<evidence type="ECO:0008006" key="3">
    <source>
        <dbReference type="Google" id="ProtNLM"/>
    </source>
</evidence>
<dbReference type="Proteomes" id="UP000178121">
    <property type="component" value="Unassembled WGS sequence"/>
</dbReference>
<organism evidence="1 2">
    <name type="scientific">Candidatus Taylorbacteria bacterium RIFCSPHIGHO2_01_FULL_51_15</name>
    <dbReference type="NCBI Taxonomy" id="1802304"/>
    <lineage>
        <taxon>Bacteria</taxon>
        <taxon>Candidatus Tayloriibacteriota</taxon>
    </lineage>
</organism>
<dbReference type="EMBL" id="MHRI01000029">
    <property type="protein sequence ID" value="OHA20519.1"/>
    <property type="molecule type" value="Genomic_DNA"/>
</dbReference>
<evidence type="ECO:0000313" key="1">
    <source>
        <dbReference type="EMBL" id="OHA20519.1"/>
    </source>
</evidence>
<dbReference type="GO" id="GO:0006974">
    <property type="term" value="P:DNA damage response"/>
    <property type="evidence" value="ECO:0007669"/>
    <property type="project" value="TreeGrafter"/>
</dbReference>
<evidence type="ECO:0000313" key="2">
    <source>
        <dbReference type="Proteomes" id="UP000178121"/>
    </source>
</evidence>
<reference evidence="1 2" key="1">
    <citation type="journal article" date="2016" name="Nat. Commun.">
        <title>Thousands of microbial genomes shed light on interconnected biogeochemical processes in an aquifer system.</title>
        <authorList>
            <person name="Anantharaman K."/>
            <person name="Brown C.T."/>
            <person name="Hug L.A."/>
            <person name="Sharon I."/>
            <person name="Castelle C.J."/>
            <person name="Probst A.J."/>
            <person name="Thomas B.C."/>
            <person name="Singh A."/>
            <person name="Wilkins M.J."/>
            <person name="Karaoz U."/>
            <person name="Brodie E.L."/>
            <person name="Williams K.H."/>
            <person name="Hubbard S.S."/>
            <person name="Banfield J.F."/>
        </authorList>
    </citation>
    <scope>NUCLEOTIDE SEQUENCE [LARGE SCALE GENOMIC DNA]</scope>
</reference>
<dbReference type="InterPro" id="IPR007497">
    <property type="entry name" value="SIMPL/DUF541"/>
</dbReference>
<gene>
    <name evidence="1" type="ORF">A2849_00800</name>
</gene>
<sequence>MFEDQKVKKSVVITLALLALFLAVKAVGEVKSFRFIGSYPQAQSVITVSGKGEVIAVPDIATFSFSVTEESLIVKTAQDEAAKTTNAILDFLKQNGVAERDIKTNGYNIYPRYETDGKMSPAIYPPYPTGPQRLAAYVVTQSVTVKVRKLEDAGKLLSGIGEIGATDISGLAFDFDKRDELVKEARDKAIMEARKEAAKLSKSLGVRLVRIVSYNEGGGYPIYYGKAEAMSVRASDAGGIPPEIPVGEDKIISNVSITYEVK</sequence>
<comment type="caution">
    <text evidence="1">The sequence shown here is derived from an EMBL/GenBank/DDBJ whole genome shotgun (WGS) entry which is preliminary data.</text>
</comment>
<dbReference type="PANTHER" id="PTHR34387:SF2">
    <property type="entry name" value="SLR1258 PROTEIN"/>
    <property type="match status" value="1"/>
</dbReference>
<name>A0A1G2MBJ7_9BACT</name>
<proteinExistence type="predicted"/>
<dbReference type="PANTHER" id="PTHR34387">
    <property type="entry name" value="SLR1258 PROTEIN"/>
    <property type="match status" value="1"/>
</dbReference>
<accession>A0A1G2MBJ7</accession>
<dbReference type="Gene3D" id="3.30.70.2970">
    <property type="entry name" value="Protein of unknown function (DUF541), domain 2"/>
    <property type="match status" value="1"/>
</dbReference>
<protein>
    <recommendedName>
        <fullName evidence="3">SIMPL domain-containing protein</fullName>
    </recommendedName>
</protein>
<dbReference type="Gene3D" id="3.30.110.170">
    <property type="entry name" value="Protein of unknown function (DUF541), domain 1"/>
    <property type="match status" value="1"/>
</dbReference>
<dbReference type="Pfam" id="PF04402">
    <property type="entry name" value="SIMPL"/>
    <property type="match status" value="1"/>
</dbReference>
<dbReference type="InterPro" id="IPR052022">
    <property type="entry name" value="26kDa_periplasmic_antigen"/>
</dbReference>
<dbReference type="AlphaFoldDB" id="A0A1G2MBJ7"/>